<accession>A0A8D8X3A3</accession>
<organism evidence="8">
    <name type="scientific">Cacopsylla melanoneura</name>
    <dbReference type="NCBI Taxonomy" id="428564"/>
    <lineage>
        <taxon>Eukaryota</taxon>
        <taxon>Metazoa</taxon>
        <taxon>Ecdysozoa</taxon>
        <taxon>Arthropoda</taxon>
        <taxon>Hexapoda</taxon>
        <taxon>Insecta</taxon>
        <taxon>Pterygota</taxon>
        <taxon>Neoptera</taxon>
        <taxon>Paraneoptera</taxon>
        <taxon>Hemiptera</taxon>
        <taxon>Sternorrhyncha</taxon>
        <taxon>Psylloidea</taxon>
        <taxon>Psyllidae</taxon>
        <taxon>Psyllinae</taxon>
        <taxon>Cacopsylla</taxon>
    </lineage>
</organism>
<keyword evidence="2" id="KW-0349">Heme</keyword>
<dbReference type="EMBL" id="HBUF01258936">
    <property type="protein sequence ID" value="CAG6682351.1"/>
    <property type="molecule type" value="Transcribed_RNA"/>
</dbReference>
<dbReference type="Gene3D" id="1.20.1300.10">
    <property type="entry name" value="Fumarate reductase/succinate dehydrogenase, transmembrane subunit"/>
    <property type="match status" value="1"/>
</dbReference>
<dbReference type="GO" id="GO:0016020">
    <property type="term" value="C:membrane"/>
    <property type="evidence" value="ECO:0007669"/>
    <property type="project" value="UniProtKB-SubCell"/>
</dbReference>
<dbReference type="EMBL" id="HBUF01073587">
    <property type="protein sequence ID" value="CAG6630423.1"/>
    <property type="molecule type" value="Transcribed_RNA"/>
</dbReference>
<dbReference type="EMBL" id="HBUF01073588">
    <property type="protein sequence ID" value="CAG6630425.1"/>
    <property type="molecule type" value="Transcribed_RNA"/>
</dbReference>
<comment type="subcellular location">
    <subcellularLocation>
        <location evidence="1">Membrane</location>
        <topology evidence="1">Multi-pass membrane protein</topology>
    </subcellularLocation>
</comment>
<dbReference type="EMBL" id="HBUF01511128">
    <property type="protein sequence ID" value="CAG6746687.1"/>
    <property type="molecule type" value="Transcribed_RNA"/>
</dbReference>
<name>A0A8D8X3A3_9HEMI</name>
<reference evidence="8" key="1">
    <citation type="submission" date="2021-05" db="EMBL/GenBank/DDBJ databases">
        <authorList>
            <person name="Alioto T."/>
            <person name="Alioto T."/>
            <person name="Gomez Garrido J."/>
        </authorList>
    </citation>
    <scope>NUCLEOTIDE SEQUENCE</scope>
</reference>
<evidence type="ECO:0000313" key="8">
    <source>
        <dbReference type="EMBL" id="CAG6682363.1"/>
    </source>
</evidence>
<dbReference type="Pfam" id="PF01127">
    <property type="entry name" value="Sdh_cyt"/>
    <property type="match status" value="1"/>
</dbReference>
<dbReference type="PROSITE" id="PS01000">
    <property type="entry name" value="SDH_CYT_1"/>
    <property type="match status" value="1"/>
</dbReference>
<dbReference type="InterPro" id="IPR014314">
    <property type="entry name" value="Succ_DH_cytb556"/>
</dbReference>
<dbReference type="SUPFAM" id="SSF81343">
    <property type="entry name" value="Fumarate reductase respiratory complex transmembrane subunits"/>
    <property type="match status" value="1"/>
</dbReference>
<dbReference type="GO" id="GO:0006121">
    <property type="term" value="P:mitochondrial electron transport, succinate to ubiquinone"/>
    <property type="evidence" value="ECO:0007669"/>
    <property type="project" value="TreeGrafter"/>
</dbReference>
<keyword evidence="5" id="KW-1133">Transmembrane helix</keyword>
<dbReference type="InterPro" id="IPR018495">
    <property type="entry name" value="Succ_DH_cyt_bsu_CS"/>
</dbReference>
<dbReference type="AlphaFoldDB" id="A0A8D8X3A3"/>
<protein>
    <submittedName>
        <fullName evidence="8">Succinate dehydrogenase cytochrome b560 subunit, mitochondrial</fullName>
    </submittedName>
</protein>
<dbReference type="EMBL" id="HBUF01073586">
    <property type="protein sequence ID" value="CAG6630421.1"/>
    <property type="molecule type" value="Transcribed_RNA"/>
</dbReference>
<proteinExistence type="predicted"/>
<evidence type="ECO:0000256" key="3">
    <source>
        <dbReference type="ARBA" id="ARBA00022692"/>
    </source>
</evidence>
<keyword evidence="3" id="KW-0812">Transmembrane</keyword>
<dbReference type="InterPro" id="IPR034804">
    <property type="entry name" value="SQR/QFR_C/D"/>
</dbReference>
<keyword evidence="4" id="KW-0479">Metal-binding</keyword>
<sequence>MNSIFKLSTLCNPVISTQMPHLRLLPQLRSVTIKAVAAPTAGEIKEGHGVRNERLGRPLSPHLTIYKFQITSVLSITHRATGVALSAYAVGLAGVGLTSDISAVVNLIDGLHLAAPTLLATKFILAFPVSFHTANGVRHLIWDTGRALSNKEVITTGYSMLGAAVLANLLITLL</sequence>
<keyword evidence="6" id="KW-0408">Iron</keyword>
<dbReference type="PANTHER" id="PTHR10978">
    <property type="entry name" value="SUCCINATE DEHYDROGENASE CYTOCHROME B560 SUBUNIT"/>
    <property type="match status" value="1"/>
</dbReference>
<dbReference type="CDD" id="cd03499">
    <property type="entry name" value="SQR_TypeC_SdhC"/>
    <property type="match status" value="1"/>
</dbReference>
<evidence type="ECO:0000256" key="5">
    <source>
        <dbReference type="ARBA" id="ARBA00022989"/>
    </source>
</evidence>
<dbReference type="GO" id="GO:0006099">
    <property type="term" value="P:tricarboxylic acid cycle"/>
    <property type="evidence" value="ECO:0007669"/>
    <property type="project" value="InterPro"/>
</dbReference>
<dbReference type="PROSITE" id="PS01001">
    <property type="entry name" value="SDH_CYT_2"/>
    <property type="match status" value="1"/>
</dbReference>
<dbReference type="EMBL" id="HBUF01258941">
    <property type="protein sequence ID" value="CAG6682366.1"/>
    <property type="molecule type" value="Transcribed_RNA"/>
</dbReference>
<keyword evidence="7" id="KW-0472">Membrane</keyword>
<dbReference type="PANTHER" id="PTHR10978:SF5">
    <property type="entry name" value="SUCCINATE DEHYDROGENASE CYTOCHROME B560 SUBUNIT, MITOCHONDRIAL"/>
    <property type="match status" value="1"/>
</dbReference>
<evidence type="ECO:0000256" key="7">
    <source>
        <dbReference type="ARBA" id="ARBA00023136"/>
    </source>
</evidence>
<dbReference type="GO" id="GO:0005739">
    <property type="term" value="C:mitochondrion"/>
    <property type="evidence" value="ECO:0007669"/>
    <property type="project" value="GOC"/>
</dbReference>
<evidence type="ECO:0000256" key="6">
    <source>
        <dbReference type="ARBA" id="ARBA00023004"/>
    </source>
</evidence>
<dbReference type="GO" id="GO:0046872">
    <property type="term" value="F:metal ion binding"/>
    <property type="evidence" value="ECO:0007669"/>
    <property type="project" value="UniProtKB-KW"/>
</dbReference>
<evidence type="ECO:0000256" key="1">
    <source>
        <dbReference type="ARBA" id="ARBA00004141"/>
    </source>
</evidence>
<evidence type="ECO:0000256" key="2">
    <source>
        <dbReference type="ARBA" id="ARBA00022617"/>
    </source>
</evidence>
<dbReference type="GO" id="GO:0009055">
    <property type="term" value="F:electron transfer activity"/>
    <property type="evidence" value="ECO:0007669"/>
    <property type="project" value="InterPro"/>
</dbReference>
<dbReference type="NCBIfam" id="TIGR02970">
    <property type="entry name" value="succ_dehyd_cytB"/>
    <property type="match status" value="1"/>
</dbReference>
<evidence type="ECO:0000256" key="4">
    <source>
        <dbReference type="ARBA" id="ARBA00022723"/>
    </source>
</evidence>
<dbReference type="EMBL" id="HBUF01258937">
    <property type="protein sequence ID" value="CAG6682353.1"/>
    <property type="molecule type" value="Transcribed_RNA"/>
</dbReference>
<dbReference type="EMBL" id="HBUF01258940">
    <property type="protein sequence ID" value="CAG6682363.1"/>
    <property type="molecule type" value="Transcribed_RNA"/>
</dbReference>
<dbReference type="InterPro" id="IPR000701">
    <property type="entry name" value="SuccDH_FuR_B_TM-su"/>
</dbReference>